<keyword evidence="6" id="KW-0201">Cytochrome c-type biogenesis</keyword>
<keyword evidence="8 10" id="KW-0472">Membrane</keyword>
<dbReference type="Pfam" id="PF16327">
    <property type="entry name" value="CcmF_C"/>
    <property type="match status" value="1"/>
</dbReference>
<dbReference type="HOGENOM" id="CLU_015041_3_0_11"/>
<feature type="transmembrane region" description="Helical" evidence="10">
    <location>
        <begin position="353"/>
        <end position="377"/>
    </location>
</feature>
<feature type="transmembrane region" description="Helical" evidence="10">
    <location>
        <begin position="211"/>
        <end position="231"/>
    </location>
</feature>
<feature type="transmembrane region" description="Helical" evidence="10">
    <location>
        <begin position="251"/>
        <end position="268"/>
    </location>
</feature>
<dbReference type="Pfam" id="PF01578">
    <property type="entry name" value="Cytochrom_C_asm"/>
    <property type="match status" value="1"/>
</dbReference>
<evidence type="ECO:0000313" key="13">
    <source>
        <dbReference type="EMBL" id="CCG03954.1"/>
    </source>
</evidence>
<dbReference type="GO" id="GO:0020037">
    <property type="term" value="F:heme binding"/>
    <property type="evidence" value="ECO:0007669"/>
    <property type="project" value="InterPro"/>
</dbReference>
<dbReference type="STRING" id="1146883.BLASA_3083"/>
<dbReference type="PRINTS" id="PR01411">
    <property type="entry name" value="CCMFBIOGNSIS"/>
</dbReference>
<name>H6RNK7_BLASD</name>
<dbReference type="PRINTS" id="PR01410">
    <property type="entry name" value="CCBIOGENESIS"/>
</dbReference>
<keyword evidence="4" id="KW-0997">Cell inner membrane</keyword>
<feature type="transmembrane region" description="Helical" evidence="10">
    <location>
        <begin position="177"/>
        <end position="199"/>
    </location>
</feature>
<evidence type="ECO:0000256" key="6">
    <source>
        <dbReference type="ARBA" id="ARBA00022748"/>
    </source>
</evidence>
<evidence type="ECO:0000256" key="9">
    <source>
        <dbReference type="ARBA" id="ARBA00037230"/>
    </source>
</evidence>
<reference evidence="13 14" key="1">
    <citation type="journal article" date="2012" name="J. Bacteriol.">
        <title>Genome Sequence of Blastococcus saxobsidens DD2, a Stone-Inhabiting Bacterium.</title>
        <authorList>
            <person name="Chouaia B."/>
            <person name="Crotti E."/>
            <person name="Brusetti L."/>
            <person name="Daffonchio D."/>
            <person name="Essoussi I."/>
            <person name="Nouioui I."/>
            <person name="Sbissi I."/>
            <person name="Ghodhbane-Gtari F."/>
            <person name="Gtari M."/>
            <person name="Vacherie B."/>
            <person name="Barbe V."/>
            <person name="Medigue C."/>
            <person name="Gury J."/>
            <person name="Pujic P."/>
            <person name="Normand P."/>
        </authorList>
    </citation>
    <scope>NUCLEOTIDE SEQUENCE [LARGE SCALE GENOMIC DNA]</scope>
    <source>
        <strain evidence="13 14">DD2</strain>
    </source>
</reference>
<keyword evidence="3" id="KW-1003">Cell membrane</keyword>
<feature type="transmembrane region" description="Helical" evidence="10">
    <location>
        <begin position="6"/>
        <end position="27"/>
    </location>
</feature>
<comment type="subcellular location">
    <subcellularLocation>
        <location evidence="1">Cell inner membrane</location>
        <topology evidence="1">Multi-pass membrane protein</topology>
    </subcellularLocation>
</comment>
<dbReference type="eggNOG" id="COG1138">
    <property type="taxonomic scope" value="Bacteria"/>
</dbReference>
<feature type="transmembrane region" description="Helical" evidence="10">
    <location>
        <begin position="626"/>
        <end position="646"/>
    </location>
</feature>
<evidence type="ECO:0000256" key="10">
    <source>
        <dbReference type="SAM" id="Phobius"/>
    </source>
</evidence>
<keyword evidence="14" id="KW-1185">Reference proteome</keyword>
<protein>
    <submittedName>
        <fullName evidence="13">Cytochrome c-type biogenesis protein CcmF</fullName>
    </submittedName>
</protein>
<comment type="function">
    <text evidence="9">Required for the biogenesis of c-type cytochromes. Possible subunit of a heme lyase.</text>
</comment>
<feature type="transmembrane region" description="Helical" evidence="10">
    <location>
        <begin position="314"/>
        <end position="332"/>
    </location>
</feature>
<dbReference type="GO" id="GO:0017004">
    <property type="term" value="P:cytochrome complex assembly"/>
    <property type="evidence" value="ECO:0007669"/>
    <property type="project" value="UniProtKB-KW"/>
</dbReference>
<dbReference type="InterPro" id="IPR003568">
    <property type="entry name" value="Cyt_c_biogenesis_CcmF"/>
</dbReference>
<dbReference type="AlphaFoldDB" id="H6RNK7"/>
<feature type="transmembrane region" description="Helical" evidence="10">
    <location>
        <begin position="83"/>
        <end position="113"/>
    </location>
</feature>
<dbReference type="OrthoDB" id="9814290at2"/>
<feature type="transmembrane region" description="Helical" evidence="10">
    <location>
        <begin position="427"/>
        <end position="446"/>
    </location>
</feature>
<feature type="transmembrane region" description="Helical" evidence="10">
    <location>
        <begin position="397"/>
        <end position="415"/>
    </location>
</feature>
<proteinExistence type="inferred from homology"/>
<evidence type="ECO:0000256" key="5">
    <source>
        <dbReference type="ARBA" id="ARBA00022692"/>
    </source>
</evidence>
<dbReference type="InterPro" id="IPR032523">
    <property type="entry name" value="CcmF_C"/>
</dbReference>
<dbReference type="PANTHER" id="PTHR43653:SF1">
    <property type="entry name" value="CYTOCHROME C-TYPE BIOGENESIS PROTEIN CCMF"/>
    <property type="match status" value="1"/>
</dbReference>
<dbReference type="InterPro" id="IPR003567">
    <property type="entry name" value="Cyt_c_biogenesis"/>
</dbReference>
<gene>
    <name evidence="13" type="primary">ccmF2</name>
    <name evidence="13" type="ordered locus">BLASA_3083</name>
</gene>
<feature type="transmembrane region" description="Helical" evidence="10">
    <location>
        <begin position="39"/>
        <end position="63"/>
    </location>
</feature>
<accession>H6RNK7</accession>
<feature type="domain" description="Cytochrome c-type biogenesis protein CcmF C-terminal" evidence="12">
    <location>
        <begin position="316"/>
        <end position="643"/>
    </location>
</feature>
<evidence type="ECO:0000256" key="3">
    <source>
        <dbReference type="ARBA" id="ARBA00022475"/>
    </source>
</evidence>
<evidence type="ECO:0000256" key="1">
    <source>
        <dbReference type="ARBA" id="ARBA00004429"/>
    </source>
</evidence>
<reference evidence="14" key="2">
    <citation type="submission" date="2012-02" db="EMBL/GenBank/DDBJ databases">
        <title>Complete genome sequence of Blastococcus saxobsidens strain DD2.</title>
        <authorList>
            <person name="Genoscope."/>
        </authorList>
    </citation>
    <scope>NUCLEOTIDE SEQUENCE [LARGE SCALE GENOMIC DNA]</scope>
    <source>
        <strain evidence="14">DD2</strain>
    </source>
</reference>
<dbReference type="PROSITE" id="PS51257">
    <property type="entry name" value="PROKAR_LIPOPROTEIN"/>
    <property type="match status" value="1"/>
</dbReference>
<organism evidence="13 14">
    <name type="scientific">Blastococcus saxobsidens (strain DD2)</name>
    <dbReference type="NCBI Taxonomy" id="1146883"/>
    <lineage>
        <taxon>Bacteria</taxon>
        <taxon>Bacillati</taxon>
        <taxon>Actinomycetota</taxon>
        <taxon>Actinomycetes</taxon>
        <taxon>Geodermatophilales</taxon>
        <taxon>Geodermatophilaceae</taxon>
        <taxon>Blastococcus</taxon>
    </lineage>
</organism>
<evidence type="ECO:0000256" key="4">
    <source>
        <dbReference type="ARBA" id="ARBA00022519"/>
    </source>
</evidence>
<evidence type="ECO:0000256" key="8">
    <source>
        <dbReference type="ARBA" id="ARBA00023136"/>
    </source>
</evidence>
<dbReference type="Proteomes" id="UP000007517">
    <property type="component" value="Chromosome"/>
</dbReference>
<dbReference type="EMBL" id="FO117623">
    <property type="protein sequence ID" value="CCG03954.1"/>
    <property type="molecule type" value="Genomic_DNA"/>
</dbReference>
<dbReference type="GO" id="GO:0015232">
    <property type="term" value="F:heme transmembrane transporter activity"/>
    <property type="evidence" value="ECO:0007669"/>
    <property type="project" value="InterPro"/>
</dbReference>
<dbReference type="PANTHER" id="PTHR43653">
    <property type="entry name" value="CYTOCHROME C ASSEMBLY PROTEIN-RELATED"/>
    <property type="match status" value="1"/>
</dbReference>
<feature type="transmembrane region" description="Helical" evidence="10">
    <location>
        <begin position="275"/>
        <end position="294"/>
    </location>
</feature>
<evidence type="ECO:0000259" key="12">
    <source>
        <dbReference type="Pfam" id="PF16327"/>
    </source>
</evidence>
<feature type="transmembrane region" description="Helical" evidence="10">
    <location>
        <begin position="125"/>
        <end position="148"/>
    </location>
</feature>
<dbReference type="RefSeq" id="WP_014376834.1">
    <property type="nucleotide sequence ID" value="NC_016943.1"/>
</dbReference>
<evidence type="ECO:0000259" key="11">
    <source>
        <dbReference type="Pfam" id="PF01578"/>
    </source>
</evidence>
<feature type="transmembrane region" description="Helical" evidence="10">
    <location>
        <begin position="498"/>
        <end position="517"/>
    </location>
</feature>
<keyword evidence="5 10" id="KW-0812">Transmembrane</keyword>
<evidence type="ECO:0000256" key="7">
    <source>
        <dbReference type="ARBA" id="ARBA00022989"/>
    </source>
</evidence>
<evidence type="ECO:0000313" key="14">
    <source>
        <dbReference type="Proteomes" id="UP000007517"/>
    </source>
</evidence>
<dbReference type="GO" id="GO:0005886">
    <property type="term" value="C:plasma membrane"/>
    <property type="evidence" value="ECO:0007669"/>
    <property type="project" value="UniProtKB-SubCell"/>
</dbReference>
<dbReference type="KEGG" id="bsd:BLASA_3083"/>
<dbReference type="InterPro" id="IPR002541">
    <property type="entry name" value="Cyt_c_assembly"/>
</dbReference>
<feature type="transmembrane region" description="Helical" evidence="10">
    <location>
        <begin position="452"/>
        <end position="471"/>
    </location>
</feature>
<sequence>MRHLLGPFGLMLGLVCSAVACAAWAATARRGDGGGAGRWGRIGTGGSLLGAAVAVAVMVDALVQHDFSVRYVAENGGRAVPPYYTVISLWAALEGSLLLWLLVLTALTALAVVRVHPRAGDLHPWAMSVLSALGAFFFALALFAGSAFDRVSPVPADGPGPNPLLQDHPLMGLHPPLLYLGYVGMAVPFAYAVAALVTGRTGPAWVAVVRAWTLTAWACLTAGVVMGGWWAYEVLGWGGYWGWDPVENVSVLPWFTATALLHSIMVQRRRATLRLWNLTLAIATFVLVLFGTFLTRSGVVESVHAFTRSTIGPVLLGFLLAVVLGAGALFLWRSDRLGDDDPLLATVSRETSFLANNLLLAGLAFTILLGTTFPIAVEALTGDRLSVGAPYFTRMTVPLALLVVLLMGLGPLLPWGSAQGRRLAGQLLPSALAGLATIGLLGLSGLDGVGALLTFGLAVFVAGATLTRVVLDVQRTRTLRPGRLAGTVGRTLAQHRRAYGGLLVHLGFVLAAVAVAASSTYSSSATRQLAVGDTVRVGEWTATLQEVRRSADERRMSVAADLLLREDGRDVGVHAPRLSMYPSLSQAVGSPSVRTTLTEDAYLVLTEVDPDAGTATVRLVVNPMVVWLWISVPVMVAGAGVAAWPVRRTVPRDAERLENRVGATDVEEIRV</sequence>
<evidence type="ECO:0000256" key="2">
    <source>
        <dbReference type="ARBA" id="ARBA00009186"/>
    </source>
</evidence>
<comment type="similarity">
    <text evidence="2">Belongs to the CcmF/CycK/Ccl1/NrfE/CcsA family.</text>
</comment>
<keyword evidence="7 10" id="KW-1133">Transmembrane helix</keyword>
<feature type="domain" description="Cytochrome c assembly protein" evidence="11">
    <location>
        <begin position="90"/>
        <end position="297"/>
    </location>
</feature>